<evidence type="ECO:0000313" key="2">
    <source>
        <dbReference type="EMBL" id="CAF0700847.1"/>
    </source>
</evidence>
<comment type="caution">
    <text evidence="2">The sequence shown here is derived from an EMBL/GenBank/DDBJ whole genome shotgun (WGS) entry which is preliminary data.</text>
</comment>
<evidence type="ECO:0000313" key="3">
    <source>
        <dbReference type="Proteomes" id="UP000663859"/>
    </source>
</evidence>
<dbReference type="EMBL" id="CAJNOB010000034">
    <property type="protein sequence ID" value="CAF0700847.1"/>
    <property type="molecule type" value="Genomic_DNA"/>
</dbReference>
<sequence>MHPFSTEKNRSGYVRFVRPKQWLAIAWLGIAAPALLAFDVLPSRDPNPPHSPSGTGLGKLRLFATDPSRLEKAERVDDEKVEARVEVEPKSVSLAALRQMAPENDALKICLYVHNRDRKFYTLRFPTTQRLGVWIRDPSGQPVFVSPVDRDLPKEEGVTLLDPGDTLRYCFCLKQKDLANSLRVGVYAVETELVGYPKIRAKRTLSVTP</sequence>
<evidence type="ECO:0000259" key="1">
    <source>
        <dbReference type="Pfam" id="PF12690"/>
    </source>
</evidence>
<organism evidence="2 3">
    <name type="scientific">Candidatus Methylacidithermus pantelleriae</name>
    <dbReference type="NCBI Taxonomy" id="2744239"/>
    <lineage>
        <taxon>Bacteria</taxon>
        <taxon>Pseudomonadati</taxon>
        <taxon>Verrucomicrobiota</taxon>
        <taxon>Methylacidiphilae</taxon>
        <taxon>Methylacidiphilales</taxon>
        <taxon>Methylacidiphilaceae</taxon>
        <taxon>Candidatus Methylacidithermus</taxon>
    </lineage>
</organism>
<dbReference type="AlphaFoldDB" id="A0A8J2BM15"/>
<dbReference type="RefSeq" id="WP_214096405.1">
    <property type="nucleotide sequence ID" value="NZ_CAJNOB010000034.1"/>
</dbReference>
<dbReference type="Gene3D" id="2.60.40.2360">
    <property type="entry name" value="Intracellular proteinase inhibitor BsuPI"/>
    <property type="match status" value="1"/>
</dbReference>
<dbReference type="InterPro" id="IPR020481">
    <property type="entry name" value="Intracell_prot_inh_BsuPI"/>
</dbReference>
<dbReference type="InterPro" id="IPR038144">
    <property type="entry name" value="IPI"/>
</dbReference>
<dbReference type="Proteomes" id="UP000663859">
    <property type="component" value="Unassembled WGS sequence"/>
</dbReference>
<accession>A0A8J2BM15</accession>
<gene>
    <name evidence="2" type="ORF">MPNT_40053</name>
</gene>
<name>A0A8J2BM15_9BACT</name>
<reference evidence="2" key="1">
    <citation type="submission" date="2021-02" db="EMBL/GenBank/DDBJ databases">
        <authorList>
            <person name="Cremers G."/>
            <person name="Picone N."/>
        </authorList>
    </citation>
    <scope>NUCLEOTIDE SEQUENCE</scope>
    <source>
        <strain evidence="2">PQ17</strain>
    </source>
</reference>
<protein>
    <submittedName>
        <fullName evidence="2">Putative Intracellular proteinase inhibitor</fullName>
    </submittedName>
</protein>
<dbReference type="Pfam" id="PF12690">
    <property type="entry name" value="BsuPI"/>
    <property type="match status" value="1"/>
</dbReference>
<feature type="domain" description="Intracellular proteinase inhibitor BsuPI" evidence="1">
    <location>
        <begin position="99"/>
        <end position="195"/>
    </location>
</feature>
<proteinExistence type="predicted"/>
<keyword evidence="3" id="KW-1185">Reference proteome</keyword>